<dbReference type="Proteomes" id="UP001321760">
    <property type="component" value="Unassembled WGS sequence"/>
</dbReference>
<dbReference type="PANTHER" id="PTHR10039:SF5">
    <property type="entry name" value="NACHT DOMAIN-CONTAINING PROTEIN"/>
    <property type="match status" value="1"/>
</dbReference>
<dbReference type="InterPro" id="IPR056884">
    <property type="entry name" value="NPHP3-like_N"/>
</dbReference>
<feature type="compositionally biased region" description="Basic and acidic residues" evidence="2">
    <location>
        <begin position="295"/>
        <end position="357"/>
    </location>
</feature>
<evidence type="ECO:0008006" key="8">
    <source>
        <dbReference type="Google" id="ProtNLM"/>
    </source>
</evidence>
<evidence type="ECO:0000259" key="4">
    <source>
        <dbReference type="Pfam" id="PF24883"/>
    </source>
</evidence>
<keyword evidence="7" id="KW-1185">Reference proteome</keyword>
<dbReference type="Pfam" id="PF24883">
    <property type="entry name" value="NPHP3_N"/>
    <property type="match status" value="1"/>
</dbReference>
<reference evidence="6" key="1">
    <citation type="journal article" date="2023" name="Mol. Phylogenet. Evol.">
        <title>Genome-scale phylogeny and comparative genomics of the fungal order Sordariales.</title>
        <authorList>
            <person name="Hensen N."/>
            <person name="Bonometti L."/>
            <person name="Westerberg I."/>
            <person name="Brannstrom I.O."/>
            <person name="Guillou S."/>
            <person name="Cros-Aarteil S."/>
            <person name="Calhoun S."/>
            <person name="Haridas S."/>
            <person name="Kuo A."/>
            <person name="Mondo S."/>
            <person name="Pangilinan J."/>
            <person name="Riley R."/>
            <person name="LaButti K."/>
            <person name="Andreopoulos B."/>
            <person name="Lipzen A."/>
            <person name="Chen C."/>
            <person name="Yan M."/>
            <person name="Daum C."/>
            <person name="Ng V."/>
            <person name="Clum A."/>
            <person name="Steindorff A."/>
            <person name="Ohm R.A."/>
            <person name="Martin F."/>
            <person name="Silar P."/>
            <person name="Natvig D.O."/>
            <person name="Lalanne C."/>
            <person name="Gautier V."/>
            <person name="Ament-Velasquez S.L."/>
            <person name="Kruys A."/>
            <person name="Hutchinson M.I."/>
            <person name="Powell A.J."/>
            <person name="Barry K."/>
            <person name="Miller A.N."/>
            <person name="Grigoriev I.V."/>
            <person name="Debuchy R."/>
            <person name="Gladieux P."/>
            <person name="Hiltunen Thoren M."/>
            <person name="Johannesson H."/>
        </authorList>
    </citation>
    <scope>NUCLEOTIDE SEQUENCE</scope>
    <source>
        <strain evidence="6">PSN243</strain>
    </source>
</reference>
<evidence type="ECO:0000256" key="1">
    <source>
        <dbReference type="ARBA" id="ARBA00022737"/>
    </source>
</evidence>
<sequence length="1139" mass="127383">MSGLEALAALGLACNVFQVVSFTGEVCKTAKTIFETGVEPDPAAPLSATLESLTKAFDDIEKTASSARQAMTAQDKELVRIAKECTKAALDLKAEVDKREKTTVSAKGNLVKSAFAGIRGAMRARKLEGLEKMVDAHRGALETRLLAQICSKADALTISQHDSFGKLDATLRGFIQAFFQGETSIGALLSQESTSIKAHMTAEAAELKTAVFQLSQDTTQAHQGSLRTTLELNNNLAAWNSHAVDIAERERLLKSLKYPTMMERHNQIVDPHADTFEWIFQGLGHSHAEVELDPGAHESEDSEASDHDAVGNETDREASDEAVDKANDETGNETDKEASDSDNAVDKANDEASEETHSTFWTFDDEATQYGHSDRATANETDDEIRDAAIFDDGSTDDSEGDEAVGYDKSWSRREAVASFHRWAQEPTSQLFWVCGKPGSGKSTLMKFLADDPRTNRLLDSSLPKDLGCRTAIVSHFLWIASGHPMDAMIKGLLCSLVYQLLSELDTVRPVLEQYPRTRTKDYDSDWSEKELRDVLQFLLSRSPRPVCFFIDGLDEVHESDGQPRLLDLLRELRSHLHVKMCVSSRPEPILLAHLGNAPMFKMQDLTLEDIQSFATDSLAKAFRDSHLDFDRKKYQDLIFDVCTLAEGVFLWVALAVRSLGMGLDKRDPFDDMFRRLHILPRDLEKLYVSMWNRLGDDKDLYQKDAAVYLNLVLTDQSLPTSYKSLYWGDISLVEMLLASRPQLAKDILLGGCRDEEHASLRAKIGWQLEELGRKVDVRCAGLLEVKLPCDRDDGDPDFGDPDDSSHHAAGSIRFSHRSAMDFLQSSPQGKQLLEADDSTQEGRTRDLAMARMANIFVGPRVVRNSSSAESPQLDPWNAPGYVNSLWNDDHVSRTTADGLLAAMERSHRYREALLRCPHHDFHGVLALCCCTEFLDDTIRRLPASRPVPSAYAAYLFATILMSKEYLMGDEERLARKVDFLQRLSPMIDMGFRVFPCEHELRTWDPELDKGCVASSPFSRNRIPLTPLMAATLMALEGRMDEYTMPAPLFDDPKGRLCPLQSLLAGSRYQQHLSSRMMYPTGNINLATDHVSGTRWKLVTWSVCSGLLNQRRWHDPDVWIEVDMSQMQFSGTLQFPSLN</sequence>
<feature type="domain" description="DUF7791" evidence="5">
    <location>
        <begin position="701"/>
        <end position="835"/>
    </location>
</feature>
<dbReference type="Pfam" id="PF25053">
    <property type="entry name" value="DUF7791"/>
    <property type="match status" value="1"/>
</dbReference>
<feature type="region of interest" description="Disordered" evidence="2">
    <location>
        <begin position="295"/>
        <end position="365"/>
    </location>
</feature>
<evidence type="ECO:0000256" key="2">
    <source>
        <dbReference type="SAM" id="MobiDB-lite"/>
    </source>
</evidence>
<keyword evidence="1" id="KW-0677">Repeat</keyword>
<dbReference type="PANTHER" id="PTHR10039">
    <property type="entry name" value="AMELOGENIN"/>
    <property type="match status" value="1"/>
</dbReference>
<dbReference type="InterPro" id="IPR027417">
    <property type="entry name" value="P-loop_NTPase"/>
</dbReference>
<evidence type="ECO:0000313" key="6">
    <source>
        <dbReference type="EMBL" id="KAK4444594.1"/>
    </source>
</evidence>
<gene>
    <name evidence="6" type="ORF">QBC34DRAFT_498199</name>
</gene>
<dbReference type="Gene3D" id="3.40.50.300">
    <property type="entry name" value="P-loop containing nucleotide triphosphate hydrolases"/>
    <property type="match status" value="1"/>
</dbReference>
<feature type="chain" id="PRO_5043597405" description="NACHT domain-containing protein" evidence="3">
    <location>
        <begin position="22"/>
        <end position="1139"/>
    </location>
</feature>
<name>A0AAV9G902_9PEZI</name>
<protein>
    <recommendedName>
        <fullName evidence="8">NACHT domain-containing protein</fullName>
    </recommendedName>
</protein>
<dbReference type="EMBL" id="MU865975">
    <property type="protein sequence ID" value="KAK4444594.1"/>
    <property type="molecule type" value="Genomic_DNA"/>
</dbReference>
<feature type="domain" description="Nephrocystin 3-like N-terminal" evidence="4">
    <location>
        <begin position="419"/>
        <end position="586"/>
    </location>
</feature>
<keyword evidence="3" id="KW-0732">Signal</keyword>
<comment type="caution">
    <text evidence="6">The sequence shown here is derived from an EMBL/GenBank/DDBJ whole genome shotgun (WGS) entry which is preliminary data.</text>
</comment>
<reference evidence="6" key="2">
    <citation type="submission" date="2023-05" db="EMBL/GenBank/DDBJ databases">
        <authorList>
            <consortium name="Lawrence Berkeley National Laboratory"/>
            <person name="Steindorff A."/>
            <person name="Hensen N."/>
            <person name="Bonometti L."/>
            <person name="Westerberg I."/>
            <person name="Brannstrom I.O."/>
            <person name="Guillou S."/>
            <person name="Cros-Aarteil S."/>
            <person name="Calhoun S."/>
            <person name="Haridas S."/>
            <person name="Kuo A."/>
            <person name="Mondo S."/>
            <person name="Pangilinan J."/>
            <person name="Riley R."/>
            <person name="Labutti K."/>
            <person name="Andreopoulos B."/>
            <person name="Lipzen A."/>
            <person name="Chen C."/>
            <person name="Yanf M."/>
            <person name="Daum C."/>
            <person name="Ng V."/>
            <person name="Clum A."/>
            <person name="Ohm R."/>
            <person name="Martin F."/>
            <person name="Silar P."/>
            <person name="Natvig D."/>
            <person name="Lalanne C."/>
            <person name="Gautier V."/>
            <person name="Ament-Velasquez S.L."/>
            <person name="Kruys A."/>
            <person name="Hutchinson M.I."/>
            <person name="Powell A.J."/>
            <person name="Barry K."/>
            <person name="Miller A.N."/>
            <person name="Grigoriev I.V."/>
            <person name="Debuchy R."/>
            <person name="Gladieux P."/>
            <person name="Thoren M.H."/>
            <person name="Johannesson H."/>
        </authorList>
    </citation>
    <scope>NUCLEOTIDE SEQUENCE</scope>
    <source>
        <strain evidence="6">PSN243</strain>
    </source>
</reference>
<evidence type="ECO:0000256" key="3">
    <source>
        <dbReference type="SAM" id="SignalP"/>
    </source>
</evidence>
<organism evidence="6 7">
    <name type="scientific">Podospora aff. communis PSN243</name>
    <dbReference type="NCBI Taxonomy" id="3040156"/>
    <lineage>
        <taxon>Eukaryota</taxon>
        <taxon>Fungi</taxon>
        <taxon>Dikarya</taxon>
        <taxon>Ascomycota</taxon>
        <taxon>Pezizomycotina</taxon>
        <taxon>Sordariomycetes</taxon>
        <taxon>Sordariomycetidae</taxon>
        <taxon>Sordariales</taxon>
        <taxon>Podosporaceae</taxon>
        <taxon>Podospora</taxon>
    </lineage>
</organism>
<evidence type="ECO:0000259" key="5">
    <source>
        <dbReference type="Pfam" id="PF25053"/>
    </source>
</evidence>
<proteinExistence type="predicted"/>
<feature type="signal peptide" evidence="3">
    <location>
        <begin position="1"/>
        <end position="21"/>
    </location>
</feature>
<accession>A0AAV9G902</accession>
<dbReference type="AlphaFoldDB" id="A0AAV9G902"/>
<dbReference type="InterPro" id="IPR056693">
    <property type="entry name" value="DUF7791"/>
</dbReference>
<dbReference type="SUPFAM" id="SSF52540">
    <property type="entry name" value="P-loop containing nucleoside triphosphate hydrolases"/>
    <property type="match status" value="1"/>
</dbReference>
<evidence type="ECO:0000313" key="7">
    <source>
        <dbReference type="Proteomes" id="UP001321760"/>
    </source>
</evidence>